<dbReference type="AlphaFoldDB" id="A0A077S0X0"/>
<reference evidence="1" key="1">
    <citation type="journal article" date="2014" name="Science">
        <title>Structural and functional partitioning of bread wheat chromosome 3B.</title>
        <authorList>
            <person name="Choulet F."/>
            <person name="Alberti A."/>
            <person name="Theil S."/>
            <person name="Glover N."/>
            <person name="Barbe V."/>
            <person name="Daron J."/>
            <person name="Pingault L."/>
            <person name="Sourdille P."/>
            <person name="Couloux A."/>
            <person name="Paux E."/>
            <person name="Leroy P."/>
            <person name="Mangenot S."/>
            <person name="Guilhot N."/>
            <person name="Le Gouis J."/>
            <person name="Balfourier F."/>
            <person name="Alaux M."/>
            <person name="Jamilloux V."/>
            <person name="Poulain J."/>
            <person name="Durand C."/>
            <person name="Bellec A."/>
            <person name="Gaspin C."/>
            <person name="Safar J."/>
            <person name="Dolezel J."/>
            <person name="Rogers J."/>
            <person name="Vandepoele K."/>
            <person name="Aury J.M."/>
            <person name="Mayer K."/>
            <person name="Berges H."/>
            <person name="Quesneville H."/>
            <person name="Wincker P."/>
            <person name="Feuillet C."/>
        </authorList>
    </citation>
    <scope>NUCLEOTIDE SEQUENCE</scope>
</reference>
<sequence length="134" mass="15367">MRKVLYCTPRLGFFSPFPHGTCTLSVIEEYLGLEGGPPFSHKSDHHSNTPCFTGKDRTMGMNEQGYHLLWPDLPIFLENQFTVRPTPSSVLCCLCLRPKTVADFLQLRRARYDNFSNYACYLQVFPSSNPQQIE</sequence>
<protein>
    <submittedName>
        <fullName evidence="1">Uncharacterized protein</fullName>
    </submittedName>
</protein>
<evidence type="ECO:0000313" key="1">
    <source>
        <dbReference type="EMBL" id="CDM84611.1"/>
    </source>
</evidence>
<dbReference type="HOGENOM" id="CLU_1900043_0_0_1"/>
<dbReference type="EMBL" id="HG670306">
    <property type="protein sequence ID" value="CDM84611.1"/>
    <property type="molecule type" value="Genomic_DNA"/>
</dbReference>
<name>A0A077S0X0_WHEAT</name>
<proteinExistence type="predicted"/>
<gene>
    <name evidence="1" type="ORF">TRAES_3BF037300030CFD_c1</name>
</gene>
<accession>A0A077S0X0</accession>
<organism evidence="1">
    <name type="scientific">Triticum aestivum</name>
    <name type="common">Wheat</name>
    <dbReference type="NCBI Taxonomy" id="4565"/>
    <lineage>
        <taxon>Eukaryota</taxon>
        <taxon>Viridiplantae</taxon>
        <taxon>Streptophyta</taxon>
        <taxon>Embryophyta</taxon>
        <taxon>Tracheophyta</taxon>
        <taxon>Spermatophyta</taxon>
        <taxon>Magnoliopsida</taxon>
        <taxon>Liliopsida</taxon>
        <taxon>Poales</taxon>
        <taxon>Poaceae</taxon>
        <taxon>BOP clade</taxon>
        <taxon>Pooideae</taxon>
        <taxon>Triticodae</taxon>
        <taxon>Triticeae</taxon>
        <taxon>Triticinae</taxon>
        <taxon>Triticum</taxon>
    </lineage>
</organism>